<organism evidence="1 2">
    <name type="scientific">Aphis craccivora</name>
    <name type="common">Cowpea aphid</name>
    <dbReference type="NCBI Taxonomy" id="307492"/>
    <lineage>
        <taxon>Eukaryota</taxon>
        <taxon>Metazoa</taxon>
        <taxon>Ecdysozoa</taxon>
        <taxon>Arthropoda</taxon>
        <taxon>Hexapoda</taxon>
        <taxon>Insecta</taxon>
        <taxon>Pterygota</taxon>
        <taxon>Neoptera</taxon>
        <taxon>Paraneoptera</taxon>
        <taxon>Hemiptera</taxon>
        <taxon>Sternorrhyncha</taxon>
        <taxon>Aphidomorpha</taxon>
        <taxon>Aphidoidea</taxon>
        <taxon>Aphididae</taxon>
        <taxon>Aphidini</taxon>
        <taxon>Aphis</taxon>
        <taxon>Aphis</taxon>
    </lineage>
</organism>
<sequence length="63" mass="7354">MFAAPQIMFGWNIVNFTEDNTVSFVPDIWLKKNIYARPKDQKNSQKIIDSRGWLDVIPEADIK</sequence>
<evidence type="ECO:0000313" key="2">
    <source>
        <dbReference type="Proteomes" id="UP000478052"/>
    </source>
</evidence>
<reference evidence="1 2" key="1">
    <citation type="submission" date="2019-08" db="EMBL/GenBank/DDBJ databases">
        <title>Whole genome of Aphis craccivora.</title>
        <authorList>
            <person name="Voronova N.V."/>
            <person name="Shulinski R.S."/>
            <person name="Bandarenka Y.V."/>
            <person name="Zhorov D.G."/>
            <person name="Warner D."/>
        </authorList>
    </citation>
    <scope>NUCLEOTIDE SEQUENCE [LARGE SCALE GENOMIC DNA]</scope>
    <source>
        <strain evidence="1">180601</strain>
        <tissue evidence="1">Whole Body</tissue>
    </source>
</reference>
<name>A0A6G0VLC0_APHCR</name>
<dbReference type="Proteomes" id="UP000478052">
    <property type="component" value="Unassembled WGS sequence"/>
</dbReference>
<dbReference type="EMBL" id="VUJU01015143">
    <property type="protein sequence ID" value="KAF0696675.1"/>
    <property type="molecule type" value="Genomic_DNA"/>
</dbReference>
<accession>A0A6G0VLC0</accession>
<keyword evidence="2" id="KW-1185">Reference proteome</keyword>
<dbReference type="AlphaFoldDB" id="A0A6G0VLC0"/>
<protein>
    <submittedName>
        <fullName evidence="1">SWIM-type domain-containing protein</fullName>
    </submittedName>
</protein>
<evidence type="ECO:0000313" key="1">
    <source>
        <dbReference type="EMBL" id="KAF0696675.1"/>
    </source>
</evidence>
<dbReference type="OrthoDB" id="10412872at2759"/>
<comment type="caution">
    <text evidence="1">The sequence shown here is derived from an EMBL/GenBank/DDBJ whole genome shotgun (WGS) entry which is preliminary data.</text>
</comment>
<gene>
    <name evidence="1" type="ORF">FWK35_00032521</name>
</gene>
<proteinExistence type="predicted"/>